<evidence type="ECO:0000256" key="9">
    <source>
        <dbReference type="SAM" id="Phobius"/>
    </source>
</evidence>
<comment type="subcellular location">
    <subcellularLocation>
        <location evidence="1">Membrane</location>
        <topology evidence="1">Lipid-anchor</topology>
        <topology evidence="1">GPI-anchor</topology>
    </subcellularLocation>
</comment>
<keyword evidence="7" id="KW-0325">Glycoprotein</keyword>
<dbReference type="PANTHER" id="PTHR33562:SF17">
    <property type="entry name" value="PROTEIN QUIVER"/>
    <property type="match status" value="1"/>
</dbReference>
<sequence length="167" mass="18936">KTVHFISEGCKVFRIMILPTCSIWILFIPLLIILFCFVDLTIGSISCYVCNSAHDPRCGDPFDPYSLGKLNCSMQPHLEHLPFMEPTVCRKNTQRVYGKRRVVRSCGFIADENKDGKSCIDRSGTHDVHMQYCVCKGDLCNTASRATVDISFLVIISQILYYCVQKL</sequence>
<feature type="transmembrane region" description="Helical" evidence="9">
    <location>
        <begin position="12"/>
        <end position="35"/>
    </location>
</feature>
<dbReference type="SUPFAM" id="SSF57302">
    <property type="entry name" value="Snake toxin-like"/>
    <property type="match status" value="1"/>
</dbReference>
<evidence type="ECO:0000256" key="3">
    <source>
        <dbReference type="ARBA" id="ARBA00022692"/>
    </source>
</evidence>
<evidence type="ECO:0000256" key="2">
    <source>
        <dbReference type="ARBA" id="ARBA00022622"/>
    </source>
</evidence>
<dbReference type="AlphaFoldDB" id="A0A1B6EF53"/>
<dbReference type="GO" id="GO:0032222">
    <property type="term" value="P:regulation of synaptic transmission, cholinergic"/>
    <property type="evidence" value="ECO:0007669"/>
    <property type="project" value="InterPro"/>
</dbReference>
<dbReference type="GO" id="GO:0030431">
    <property type="term" value="P:sleep"/>
    <property type="evidence" value="ECO:0007669"/>
    <property type="project" value="InterPro"/>
</dbReference>
<evidence type="ECO:0000256" key="8">
    <source>
        <dbReference type="ARBA" id="ARBA00023288"/>
    </source>
</evidence>
<dbReference type="InterPro" id="IPR031424">
    <property type="entry name" value="QVR-like"/>
</dbReference>
<keyword evidence="8" id="KW-0449">Lipoprotein</keyword>
<reference evidence="10" key="1">
    <citation type="submission" date="2015-12" db="EMBL/GenBank/DDBJ databases">
        <title>De novo transcriptome assembly of four potential Pierce s Disease insect vectors from Arizona vineyards.</title>
        <authorList>
            <person name="Tassone E.E."/>
        </authorList>
    </citation>
    <scope>NUCLEOTIDE SEQUENCE</scope>
</reference>
<dbReference type="InterPro" id="IPR045860">
    <property type="entry name" value="Snake_toxin-like_sf"/>
</dbReference>
<dbReference type="GO" id="GO:0098552">
    <property type="term" value="C:side of membrane"/>
    <property type="evidence" value="ECO:0007669"/>
    <property type="project" value="UniProtKB-KW"/>
</dbReference>
<dbReference type="PANTHER" id="PTHR33562">
    <property type="entry name" value="ATILLA, ISOFORM B-RELATED-RELATED"/>
    <property type="match status" value="1"/>
</dbReference>
<protein>
    <submittedName>
        <fullName evidence="10">Uncharacterized protein</fullName>
    </submittedName>
</protein>
<dbReference type="Pfam" id="PF17064">
    <property type="entry name" value="QVR"/>
    <property type="match status" value="1"/>
</dbReference>
<feature type="non-terminal residue" evidence="10">
    <location>
        <position position="1"/>
    </location>
</feature>
<keyword evidence="5 9" id="KW-1133">Transmembrane helix</keyword>
<name>A0A1B6EF53_9HEMI</name>
<keyword evidence="2" id="KW-0336">GPI-anchor</keyword>
<dbReference type="InterPro" id="IPR050975">
    <property type="entry name" value="Sleep_regulator"/>
</dbReference>
<evidence type="ECO:0000256" key="5">
    <source>
        <dbReference type="ARBA" id="ARBA00022989"/>
    </source>
</evidence>
<proteinExistence type="predicted"/>
<keyword evidence="6 9" id="KW-0472">Membrane</keyword>
<keyword evidence="4" id="KW-0732">Signal</keyword>
<organism evidence="10">
    <name type="scientific">Clastoptera arizonana</name>
    <name type="common">Arizona spittle bug</name>
    <dbReference type="NCBI Taxonomy" id="38151"/>
    <lineage>
        <taxon>Eukaryota</taxon>
        <taxon>Metazoa</taxon>
        <taxon>Ecdysozoa</taxon>
        <taxon>Arthropoda</taxon>
        <taxon>Hexapoda</taxon>
        <taxon>Insecta</taxon>
        <taxon>Pterygota</taxon>
        <taxon>Neoptera</taxon>
        <taxon>Paraneoptera</taxon>
        <taxon>Hemiptera</taxon>
        <taxon>Auchenorrhyncha</taxon>
        <taxon>Cercopoidea</taxon>
        <taxon>Clastopteridae</taxon>
        <taxon>Clastoptera</taxon>
    </lineage>
</organism>
<evidence type="ECO:0000256" key="4">
    <source>
        <dbReference type="ARBA" id="ARBA00022729"/>
    </source>
</evidence>
<keyword evidence="3 9" id="KW-0812">Transmembrane</keyword>
<evidence type="ECO:0000256" key="7">
    <source>
        <dbReference type="ARBA" id="ARBA00023180"/>
    </source>
</evidence>
<evidence type="ECO:0000313" key="10">
    <source>
        <dbReference type="EMBL" id="JAS36576.1"/>
    </source>
</evidence>
<evidence type="ECO:0000256" key="1">
    <source>
        <dbReference type="ARBA" id="ARBA00004589"/>
    </source>
</evidence>
<dbReference type="EMBL" id="GEDC01000722">
    <property type="protein sequence ID" value="JAS36576.1"/>
    <property type="molecule type" value="Transcribed_RNA"/>
</dbReference>
<accession>A0A1B6EF53</accession>
<gene>
    <name evidence="10" type="ORF">g.3960</name>
</gene>
<evidence type="ECO:0000256" key="6">
    <source>
        <dbReference type="ARBA" id="ARBA00023136"/>
    </source>
</evidence>